<sequence length="119" mass="12596">MFISHLNTEVYMLTVTEQAAAHIQRLADGAAPRLRVRVIGGGCSGMQYDLQLATEPVEGDAEVEAHGVTVSVDPRSEPLLAEATLDYIDPLTGGLTRSGLMLHNPKAEATCGCGESFAI</sequence>
<dbReference type="SUPFAM" id="SSF89360">
    <property type="entry name" value="HesB-like domain"/>
    <property type="match status" value="1"/>
</dbReference>
<gene>
    <name evidence="3" type="ORF">METZ01_LOCUS85938</name>
</gene>
<dbReference type="AlphaFoldDB" id="A0A381UYR5"/>
<comment type="similarity">
    <text evidence="1">Belongs to the HesB/IscA family.</text>
</comment>
<accession>A0A381UYR5</accession>
<dbReference type="GO" id="GO:0016226">
    <property type="term" value="P:iron-sulfur cluster assembly"/>
    <property type="evidence" value="ECO:0007669"/>
    <property type="project" value="InterPro"/>
</dbReference>
<dbReference type="GO" id="GO:0005737">
    <property type="term" value="C:cytoplasm"/>
    <property type="evidence" value="ECO:0007669"/>
    <property type="project" value="TreeGrafter"/>
</dbReference>
<dbReference type="EMBL" id="UINC01007395">
    <property type="protein sequence ID" value="SVA33084.1"/>
    <property type="molecule type" value="Genomic_DNA"/>
</dbReference>
<dbReference type="Pfam" id="PF01521">
    <property type="entry name" value="Fe-S_biosyn"/>
    <property type="match status" value="1"/>
</dbReference>
<organism evidence="3">
    <name type="scientific">marine metagenome</name>
    <dbReference type="NCBI Taxonomy" id="408172"/>
    <lineage>
        <taxon>unclassified sequences</taxon>
        <taxon>metagenomes</taxon>
        <taxon>ecological metagenomes</taxon>
    </lineage>
</organism>
<feature type="domain" description="Core" evidence="2">
    <location>
        <begin position="13"/>
        <end position="114"/>
    </location>
</feature>
<dbReference type="InterPro" id="IPR035903">
    <property type="entry name" value="HesB-like_dom_sf"/>
</dbReference>
<dbReference type="InterPro" id="IPR050322">
    <property type="entry name" value="Fe-S_cluster_asmbl/transfer"/>
</dbReference>
<dbReference type="InterPro" id="IPR016092">
    <property type="entry name" value="ATAP"/>
</dbReference>
<dbReference type="InterPro" id="IPR000361">
    <property type="entry name" value="ATAP_core_dom"/>
</dbReference>
<protein>
    <recommendedName>
        <fullName evidence="2">Core domain-containing protein</fullName>
    </recommendedName>
</protein>
<name>A0A381UYR5_9ZZZZ</name>
<evidence type="ECO:0000313" key="3">
    <source>
        <dbReference type="EMBL" id="SVA33084.1"/>
    </source>
</evidence>
<dbReference type="PANTHER" id="PTHR10072">
    <property type="entry name" value="IRON-SULFUR CLUSTER ASSEMBLY PROTEIN"/>
    <property type="match status" value="1"/>
</dbReference>
<proteinExistence type="inferred from homology"/>
<evidence type="ECO:0000256" key="1">
    <source>
        <dbReference type="ARBA" id="ARBA00006718"/>
    </source>
</evidence>
<evidence type="ECO:0000259" key="2">
    <source>
        <dbReference type="Pfam" id="PF01521"/>
    </source>
</evidence>
<dbReference type="Gene3D" id="2.60.300.12">
    <property type="entry name" value="HesB-like domain"/>
    <property type="match status" value="1"/>
</dbReference>
<dbReference type="NCBIfam" id="TIGR00049">
    <property type="entry name" value="iron-sulfur cluster assembly accessory protein"/>
    <property type="match status" value="1"/>
</dbReference>
<reference evidence="3" key="1">
    <citation type="submission" date="2018-05" db="EMBL/GenBank/DDBJ databases">
        <authorList>
            <person name="Lanie J.A."/>
            <person name="Ng W.-L."/>
            <person name="Kazmierczak K.M."/>
            <person name="Andrzejewski T.M."/>
            <person name="Davidsen T.M."/>
            <person name="Wayne K.J."/>
            <person name="Tettelin H."/>
            <person name="Glass J.I."/>
            <person name="Rusch D."/>
            <person name="Podicherti R."/>
            <person name="Tsui H.-C.T."/>
            <person name="Winkler M.E."/>
        </authorList>
    </citation>
    <scope>NUCLEOTIDE SEQUENCE</scope>
</reference>
<dbReference type="PANTHER" id="PTHR10072:SF41">
    <property type="entry name" value="IRON-SULFUR CLUSTER ASSEMBLY 1 HOMOLOG, MITOCHONDRIAL"/>
    <property type="match status" value="1"/>
</dbReference>
<dbReference type="GO" id="GO:0051537">
    <property type="term" value="F:2 iron, 2 sulfur cluster binding"/>
    <property type="evidence" value="ECO:0007669"/>
    <property type="project" value="TreeGrafter"/>
</dbReference>